<gene>
    <name evidence="1" type="primary">GLYK</name>
    <name evidence="1" type="ORF">DNF11_1815</name>
</gene>
<proteinExistence type="predicted"/>
<dbReference type="EMBL" id="CP033150">
    <property type="protein sequence ID" value="AYO42765.1"/>
    <property type="molecule type" value="Genomic_DNA"/>
</dbReference>
<dbReference type="GO" id="GO:0008887">
    <property type="term" value="F:glycerate kinase activity"/>
    <property type="evidence" value="ECO:0007669"/>
    <property type="project" value="UniProtKB-EC"/>
</dbReference>
<dbReference type="OrthoDB" id="347435at2759"/>
<dbReference type="Gene3D" id="3.40.50.300">
    <property type="entry name" value="P-loop containing nucleotide triphosphate hydrolases"/>
    <property type="match status" value="1"/>
</dbReference>
<keyword evidence="1" id="KW-0808">Transferase</keyword>
<dbReference type="InterPro" id="IPR027417">
    <property type="entry name" value="P-loop_NTPase"/>
</dbReference>
<dbReference type="AlphaFoldDB" id="A0A3G2S430"/>
<reference evidence="1 2" key="1">
    <citation type="submission" date="2018-10" db="EMBL/GenBank/DDBJ databases">
        <title>Complete genome sequence of Malassezia restricta CBS 7877.</title>
        <authorList>
            <person name="Morand S.C."/>
            <person name="Bertignac M."/>
            <person name="Iltis A."/>
            <person name="Kolder I."/>
            <person name="Pirovano W."/>
            <person name="Jourdain R."/>
            <person name="Clavaud C."/>
        </authorList>
    </citation>
    <scope>NUCLEOTIDE SEQUENCE [LARGE SCALE GENOMIC DNA]</scope>
    <source>
        <strain evidence="1 2">CBS 7877</strain>
    </source>
</reference>
<name>A0A3G2S430_MALR7</name>
<dbReference type="Proteomes" id="UP000269793">
    <property type="component" value="Chromosome III"/>
</dbReference>
<evidence type="ECO:0000313" key="1">
    <source>
        <dbReference type="EMBL" id="AYO42765.1"/>
    </source>
</evidence>
<dbReference type="EC" id="2.7.1.31" evidence="1"/>
<keyword evidence="2" id="KW-1185">Reference proteome</keyword>
<dbReference type="VEuPathDB" id="FungiDB:DNF11_1815"/>
<evidence type="ECO:0000313" key="2">
    <source>
        <dbReference type="Proteomes" id="UP000269793"/>
    </source>
</evidence>
<dbReference type="SMR" id="A0A3G2S430"/>
<organism evidence="1 2">
    <name type="scientific">Malassezia restricta (strain ATCC 96810 / NBRC 103918 / CBS 7877)</name>
    <name type="common">Seborrheic dermatitis infection agent</name>
    <dbReference type="NCBI Taxonomy" id="425264"/>
    <lineage>
        <taxon>Eukaryota</taxon>
        <taxon>Fungi</taxon>
        <taxon>Dikarya</taxon>
        <taxon>Basidiomycota</taxon>
        <taxon>Ustilaginomycotina</taxon>
        <taxon>Malasseziomycetes</taxon>
        <taxon>Malasseziales</taxon>
        <taxon>Malasseziaceae</taxon>
        <taxon>Malassezia</taxon>
    </lineage>
</organism>
<sequence length="217" mass="24746">MTALARQHASFALYQGRGPPGTQDVDVGTHVLQAFRACESVSIPIYDKSAHRGAGDRQKAWRHVQGEVDVVLFEGWCLGFPSMPFSELVRRYDQGRAASPRPEYAAYPLEELQLMNRHLATWEQAWYPLIDAFVQLVPAVADSEASPWSLVYPWRLEAEHAMKQRNGGRGMSDDEVHAFVQRYMPTYELFSRTADTSRWKEHCMMLRIGADRQCIDA</sequence>
<protein>
    <submittedName>
        <fullName evidence="1">D-glycerate 3-kinase, chloroplastic</fullName>
        <ecNumber evidence="1">2.7.1.31</ecNumber>
    </submittedName>
</protein>
<accession>A0A3G2S430</accession>
<dbReference type="STRING" id="425264.A0A3G2S430"/>
<keyword evidence="1" id="KW-0418">Kinase</keyword>